<evidence type="ECO:0000313" key="3">
    <source>
        <dbReference type="Proteomes" id="UP000199544"/>
    </source>
</evidence>
<dbReference type="STRING" id="459525.SAMN04488137_4800"/>
<name>A0A1H0C536_9BACL</name>
<keyword evidence="1" id="KW-0812">Transmembrane</keyword>
<protein>
    <submittedName>
        <fullName evidence="2">Uncharacterized membrane protein</fullName>
    </submittedName>
</protein>
<dbReference type="Pfam" id="PF09858">
    <property type="entry name" value="DUF2085"/>
    <property type="match status" value="1"/>
</dbReference>
<reference evidence="3" key="1">
    <citation type="submission" date="2016-10" db="EMBL/GenBank/DDBJ databases">
        <authorList>
            <person name="Varghese N."/>
            <person name="Submissions S."/>
        </authorList>
    </citation>
    <scope>NUCLEOTIDE SEQUENCE [LARGE SCALE GENOMIC DNA]</scope>
    <source>
        <strain evidence="3">CGMCC 1.6854</strain>
    </source>
</reference>
<gene>
    <name evidence="2" type="ORF">SAMN04488137_4800</name>
</gene>
<feature type="transmembrane region" description="Helical" evidence="1">
    <location>
        <begin position="83"/>
        <end position="103"/>
    </location>
</feature>
<evidence type="ECO:0000256" key="1">
    <source>
        <dbReference type="SAM" id="Phobius"/>
    </source>
</evidence>
<proteinExistence type="predicted"/>
<dbReference type="RefSeq" id="WP_090239246.1">
    <property type="nucleotide sequence ID" value="NZ_FNHW01000006.1"/>
</dbReference>
<feature type="transmembrane region" description="Helical" evidence="1">
    <location>
        <begin position="45"/>
        <end position="63"/>
    </location>
</feature>
<keyword evidence="3" id="KW-1185">Reference proteome</keyword>
<keyword evidence="1" id="KW-1133">Transmembrane helix</keyword>
<dbReference type="EMBL" id="FNHW01000006">
    <property type="protein sequence ID" value="SDN52978.1"/>
    <property type="molecule type" value="Genomic_DNA"/>
</dbReference>
<keyword evidence="1" id="KW-0472">Membrane</keyword>
<dbReference type="InterPro" id="IPR019206">
    <property type="entry name" value="DUF2085_TM"/>
</dbReference>
<organism evidence="2 3">
    <name type="scientific">Fictibacillus solisalsi</name>
    <dbReference type="NCBI Taxonomy" id="459525"/>
    <lineage>
        <taxon>Bacteria</taxon>
        <taxon>Bacillati</taxon>
        <taxon>Bacillota</taxon>
        <taxon>Bacilli</taxon>
        <taxon>Bacillales</taxon>
        <taxon>Fictibacillaceae</taxon>
        <taxon>Fictibacillus</taxon>
    </lineage>
</organism>
<evidence type="ECO:0000313" key="2">
    <source>
        <dbReference type="EMBL" id="SDN52978.1"/>
    </source>
</evidence>
<dbReference type="AlphaFoldDB" id="A0A1H0C536"/>
<dbReference type="OrthoDB" id="9810176at2"/>
<dbReference type="Proteomes" id="UP000199544">
    <property type="component" value="Unassembled WGS sequence"/>
</dbReference>
<accession>A0A1H0C536</accession>
<sequence length="111" mass="12552">MSKEELLAIVPCHRKPERCLKINGKPMALCARCTALYSSYLLLPFLYFVPQLHSLAIALLLQLPMLADGLSQKWKWRESTNPLRVVTGTMSGVGQCLFIWFIADWLSKALS</sequence>